<dbReference type="InterPro" id="IPR011042">
    <property type="entry name" value="6-blade_b-propeller_TolB-like"/>
</dbReference>
<evidence type="ECO:0000313" key="1">
    <source>
        <dbReference type="EMBL" id="MBJ7609795.1"/>
    </source>
</evidence>
<proteinExistence type="predicted"/>
<reference evidence="1 2" key="1">
    <citation type="submission" date="2020-10" db="EMBL/GenBank/DDBJ databases">
        <title>Ca. Dormibacterota MAGs.</title>
        <authorList>
            <person name="Montgomery K."/>
        </authorList>
    </citation>
    <scope>NUCLEOTIDE SEQUENCE [LARGE SCALE GENOMIC DNA]</scope>
    <source>
        <strain evidence="1">Mitchell_Peninsula_5</strain>
    </source>
</reference>
<dbReference type="SUPFAM" id="SSF82171">
    <property type="entry name" value="DPP6 N-terminal domain-like"/>
    <property type="match status" value="1"/>
</dbReference>
<dbReference type="EMBL" id="JAEKNN010000051">
    <property type="protein sequence ID" value="MBJ7609795.1"/>
    <property type="molecule type" value="Genomic_DNA"/>
</dbReference>
<name>A0A934KQ41_9BACT</name>
<sequence>MRRLAFIVALLVVWGAFGFGINRFLDSRRSNVAQARAVVAPPREKSAFSLPGTIWVSQAGHLYRLHGGQFTDMSLPSATGAWIQPSVAADGRLLVVARSDAYSDIYLVDGATGTLVKQLTNNATRSGHVELNAWSYWPHPTVDGAGVMFDYDGPKVGTFEVHLAVWSGPIGGTLESTRWTTPATYTGGDVSPVPLPGGGVVYASYALDDASQQIVSRIATVANPGASPVYLTAAADDCNAPAVSPDGSQLAVICTSDTQTARLEVIPLVSGVPGQARVLVANCLCASPQWSPDGVSLLYLAPADVSGHFQLWWLASVKATATVAPKLLTTNLDLDATSAPAWAPS</sequence>
<dbReference type="Gene3D" id="2.120.10.30">
    <property type="entry name" value="TolB, C-terminal domain"/>
    <property type="match status" value="1"/>
</dbReference>
<evidence type="ECO:0008006" key="3">
    <source>
        <dbReference type="Google" id="ProtNLM"/>
    </source>
</evidence>
<organism evidence="1 2">
    <name type="scientific">Candidatus Amunia macphersoniae</name>
    <dbReference type="NCBI Taxonomy" id="3127014"/>
    <lineage>
        <taxon>Bacteria</taxon>
        <taxon>Bacillati</taxon>
        <taxon>Candidatus Dormiibacterota</taxon>
        <taxon>Candidatus Dormibacteria</taxon>
        <taxon>Candidatus Aeolococcales</taxon>
        <taxon>Candidatus Aeolococcaceae</taxon>
        <taxon>Candidatus Amunia</taxon>
    </lineage>
</organism>
<dbReference type="AlphaFoldDB" id="A0A934KQ41"/>
<gene>
    <name evidence="1" type="ORF">JF887_10275</name>
</gene>
<protein>
    <recommendedName>
        <fullName evidence="3">Lipoprotein LpqB beta-propeller domain-containing protein</fullName>
    </recommendedName>
</protein>
<dbReference type="Proteomes" id="UP000614410">
    <property type="component" value="Unassembled WGS sequence"/>
</dbReference>
<evidence type="ECO:0000313" key="2">
    <source>
        <dbReference type="Proteomes" id="UP000614410"/>
    </source>
</evidence>
<comment type="caution">
    <text evidence="1">The sequence shown here is derived from an EMBL/GenBank/DDBJ whole genome shotgun (WGS) entry which is preliminary data.</text>
</comment>
<accession>A0A934KQ41</accession>